<dbReference type="Proteomes" id="UP000664779">
    <property type="component" value="Unassembled WGS sequence"/>
</dbReference>
<evidence type="ECO:0000256" key="9">
    <source>
        <dbReference type="SAM" id="MobiDB-lite"/>
    </source>
</evidence>
<dbReference type="GO" id="GO:0106300">
    <property type="term" value="P:protein-DNA covalent cross-linking repair"/>
    <property type="evidence" value="ECO:0007669"/>
    <property type="project" value="InterPro"/>
</dbReference>
<comment type="similarity">
    <text evidence="1 8">Belongs to the SOS response-associated peptidase family.</text>
</comment>
<dbReference type="InterPro" id="IPR003738">
    <property type="entry name" value="SRAP"/>
</dbReference>
<dbReference type="Gene3D" id="3.90.1680.10">
    <property type="entry name" value="SOS response associated peptidase-like"/>
    <property type="match status" value="1"/>
</dbReference>
<keyword evidence="4 8" id="KW-0378">Hydrolase</keyword>
<dbReference type="Pfam" id="PF02586">
    <property type="entry name" value="SRAP"/>
    <property type="match status" value="1"/>
</dbReference>
<feature type="region of interest" description="Disordered" evidence="9">
    <location>
        <begin position="214"/>
        <end position="255"/>
    </location>
</feature>
<keyword evidence="3" id="KW-0227">DNA damage</keyword>
<evidence type="ECO:0000256" key="1">
    <source>
        <dbReference type="ARBA" id="ARBA00008136"/>
    </source>
</evidence>
<accession>A0A939J8N6</accession>
<reference evidence="10" key="1">
    <citation type="submission" date="2021-03" db="EMBL/GenBank/DDBJ databases">
        <title>Roseibium sp. CAU 1637 isolated from Incheon.</title>
        <authorList>
            <person name="Kim W."/>
        </authorList>
    </citation>
    <scope>NUCLEOTIDE SEQUENCE</scope>
    <source>
        <strain evidence="10">CAU 1637</strain>
    </source>
</reference>
<dbReference type="GO" id="GO:0006508">
    <property type="term" value="P:proteolysis"/>
    <property type="evidence" value="ECO:0007669"/>
    <property type="project" value="UniProtKB-KW"/>
</dbReference>
<evidence type="ECO:0000256" key="8">
    <source>
        <dbReference type="RuleBase" id="RU364100"/>
    </source>
</evidence>
<keyword evidence="5" id="KW-0190">Covalent protein-DNA linkage</keyword>
<keyword evidence="7" id="KW-0456">Lyase</keyword>
<keyword evidence="2 8" id="KW-0645">Protease</keyword>
<organism evidence="10 11">
    <name type="scientific">Roseibium limicola</name>
    <dbReference type="NCBI Taxonomy" id="2816037"/>
    <lineage>
        <taxon>Bacteria</taxon>
        <taxon>Pseudomonadati</taxon>
        <taxon>Pseudomonadota</taxon>
        <taxon>Alphaproteobacteria</taxon>
        <taxon>Hyphomicrobiales</taxon>
        <taxon>Stappiaceae</taxon>
        <taxon>Roseibium</taxon>
    </lineage>
</organism>
<evidence type="ECO:0000256" key="6">
    <source>
        <dbReference type="ARBA" id="ARBA00023125"/>
    </source>
</evidence>
<dbReference type="InterPro" id="IPR036590">
    <property type="entry name" value="SRAP-like"/>
</dbReference>
<evidence type="ECO:0000313" key="11">
    <source>
        <dbReference type="Proteomes" id="UP000664779"/>
    </source>
</evidence>
<dbReference type="PANTHER" id="PTHR13604:SF0">
    <property type="entry name" value="ABASIC SITE PROCESSING PROTEIN HMCES"/>
    <property type="match status" value="1"/>
</dbReference>
<evidence type="ECO:0000256" key="4">
    <source>
        <dbReference type="ARBA" id="ARBA00022801"/>
    </source>
</evidence>
<evidence type="ECO:0000256" key="5">
    <source>
        <dbReference type="ARBA" id="ARBA00023124"/>
    </source>
</evidence>
<dbReference type="GO" id="GO:0008233">
    <property type="term" value="F:peptidase activity"/>
    <property type="evidence" value="ECO:0007669"/>
    <property type="project" value="UniProtKB-KW"/>
</dbReference>
<evidence type="ECO:0000313" key="10">
    <source>
        <dbReference type="EMBL" id="MBO0345501.1"/>
    </source>
</evidence>
<dbReference type="PANTHER" id="PTHR13604">
    <property type="entry name" value="DC12-RELATED"/>
    <property type="match status" value="1"/>
</dbReference>
<evidence type="ECO:0000256" key="2">
    <source>
        <dbReference type="ARBA" id="ARBA00022670"/>
    </source>
</evidence>
<sequence>MCGRFTLTASPAEVRALFDYQEQPNFPPRYNIAPTQPVASVRQNHNGQRHFVLLRWGLVPGWVKDPASFTLLINARSETAVQKPSFRGAMKHNRCLFPMSGYFEWRRTPQGKQPFFIHPADGGVMAVAALWDTWCDPDGGDIDTGALLTTPANSSLGQIHDRMPAVLAPEDFETWLDTGNVMARDARRLLRPAEDGRLIATPVSSRVNSVANDEADLLQEVEPDEALPAPVRRRKKAATGQDDGGEAGGGQMSLF</sequence>
<feature type="compositionally biased region" description="Acidic residues" evidence="9">
    <location>
        <begin position="214"/>
        <end position="225"/>
    </location>
</feature>
<keyword evidence="6" id="KW-0238">DNA-binding</keyword>
<dbReference type="AlphaFoldDB" id="A0A939J8N6"/>
<keyword evidence="11" id="KW-1185">Reference proteome</keyword>
<dbReference type="EC" id="3.4.-.-" evidence="8"/>
<gene>
    <name evidence="10" type="ORF">J0X15_09740</name>
</gene>
<protein>
    <recommendedName>
        <fullName evidence="8">Abasic site processing protein</fullName>
        <ecNumber evidence="8">3.4.-.-</ecNumber>
    </recommendedName>
</protein>
<dbReference type="GO" id="GO:0003697">
    <property type="term" value="F:single-stranded DNA binding"/>
    <property type="evidence" value="ECO:0007669"/>
    <property type="project" value="InterPro"/>
</dbReference>
<proteinExistence type="inferred from homology"/>
<feature type="compositionally biased region" description="Gly residues" evidence="9">
    <location>
        <begin position="246"/>
        <end position="255"/>
    </location>
</feature>
<dbReference type="SUPFAM" id="SSF143081">
    <property type="entry name" value="BB1717-like"/>
    <property type="match status" value="1"/>
</dbReference>
<evidence type="ECO:0000256" key="3">
    <source>
        <dbReference type="ARBA" id="ARBA00022763"/>
    </source>
</evidence>
<name>A0A939J8N6_9HYPH</name>
<dbReference type="GO" id="GO:0016829">
    <property type="term" value="F:lyase activity"/>
    <property type="evidence" value="ECO:0007669"/>
    <property type="project" value="UniProtKB-KW"/>
</dbReference>
<evidence type="ECO:0000256" key="7">
    <source>
        <dbReference type="ARBA" id="ARBA00023239"/>
    </source>
</evidence>
<dbReference type="RefSeq" id="WP_206940121.1">
    <property type="nucleotide sequence ID" value="NZ_JAFLNF010000003.1"/>
</dbReference>
<dbReference type="EMBL" id="JAFLNF010000003">
    <property type="protein sequence ID" value="MBO0345501.1"/>
    <property type="molecule type" value="Genomic_DNA"/>
</dbReference>
<comment type="caution">
    <text evidence="10">The sequence shown here is derived from an EMBL/GenBank/DDBJ whole genome shotgun (WGS) entry which is preliminary data.</text>
</comment>